<reference evidence="1 2" key="1">
    <citation type="journal article" date="2013" name="Genome Announc.">
        <title>Draft Genome Sequence of Indibacter alkaliphilus Strain LW1T, Isolated from Lonar Lake, a Haloalkaline Lake in the Buldana District of Maharashtra, India.</title>
        <authorList>
            <person name="Singh A."/>
            <person name="Kumar Jangir P."/>
            <person name="Sharma R."/>
            <person name="Singh A."/>
            <person name="Kumar Pinnaka A."/>
            <person name="Shivaji S."/>
        </authorList>
    </citation>
    <scope>NUCLEOTIDE SEQUENCE [LARGE SCALE GENOMIC DNA]</scope>
    <source>
        <strain evidence="2">CCUG 57479 / KCTC 22604 / LW1</strain>
    </source>
</reference>
<evidence type="ECO:0008006" key="3">
    <source>
        <dbReference type="Google" id="ProtNLM"/>
    </source>
</evidence>
<dbReference type="EMBL" id="ALWO02000006">
    <property type="protein sequence ID" value="EPA00014.1"/>
    <property type="molecule type" value="Genomic_DNA"/>
</dbReference>
<dbReference type="Proteomes" id="UP000006073">
    <property type="component" value="Unassembled WGS sequence"/>
</dbReference>
<organism evidence="1 2">
    <name type="scientific">Indibacter alkaliphilus (strain CCUG 57479 / KCTC 22604 / LW1)</name>
    <dbReference type="NCBI Taxonomy" id="1189612"/>
    <lineage>
        <taxon>Bacteria</taxon>
        <taxon>Pseudomonadati</taxon>
        <taxon>Bacteroidota</taxon>
        <taxon>Cytophagia</taxon>
        <taxon>Cytophagales</taxon>
        <taxon>Cyclobacteriaceae</taxon>
    </lineage>
</organism>
<proteinExistence type="predicted"/>
<evidence type="ECO:0000313" key="2">
    <source>
        <dbReference type="Proteomes" id="UP000006073"/>
    </source>
</evidence>
<comment type="caution">
    <text evidence="1">The sequence shown here is derived from an EMBL/GenBank/DDBJ whole genome shotgun (WGS) entry which is preliminary data.</text>
</comment>
<dbReference type="eggNOG" id="ENOG502Z85F">
    <property type="taxonomic scope" value="Bacteria"/>
</dbReference>
<name>S2ECE6_INDAL</name>
<keyword evidence="2" id="KW-1185">Reference proteome</keyword>
<dbReference type="Pfam" id="PF16138">
    <property type="entry name" value="DUF4846"/>
    <property type="match status" value="1"/>
</dbReference>
<sequence length="285" mass="32675">MRYISRSMKQLAFTLFTCTITLSLLFTSCHGKDRSKLLLKEGKTVAGRVLAPQGFVRETTATGTWQHYLQNLKLLPHGSKVLDFQGRPISDQRNHFAVMDIDVGTKDLQQCADATIRLRAEYLYQHKAFDKIKFQFTSGHSYAWLDHAKGVRPEVKGNKVEFKQTSTSDNSYQNFRRYLDIVFMYAGTISLERELTKVSRGGDYQIGDVIVHPGSPGHAVIIVDRAKNSKGEYIYLLAQGYTPAQSIHIVKSHDRGISPWFDLPKKLPIWHQRFFFKSPQVRRFT</sequence>
<protein>
    <recommendedName>
        <fullName evidence="3">DUF4846 domain-containing protein</fullName>
    </recommendedName>
</protein>
<dbReference type="PROSITE" id="PS51257">
    <property type="entry name" value="PROKAR_LIPOPROTEIN"/>
    <property type="match status" value="1"/>
</dbReference>
<dbReference type="AlphaFoldDB" id="S2ECE6"/>
<accession>S2ECE6</accession>
<dbReference type="InterPro" id="IPR032315">
    <property type="entry name" value="DUF4846"/>
</dbReference>
<evidence type="ECO:0000313" key="1">
    <source>
        <dbReference type="EMBL" id="EPA00014.1"/>
    </source>
</evidence>
<gene>
    <name evidence="1" type="ORF">A33Q_0182</name>
</gene>